<evidence type="ECO:0000259" key="1">
    <source>
        <dbReference type="Pfam" id="PF13966"/>
    </source>
</evidence>
<dbReference type="PANTHER" id="PTHR36617:SF15">
    <property type="entry name" value="REVERSE TRANSCRIPTASE ZINC-BINDING DOMAIN-CONTAINING PROTEIN"/>
    <property type="match status" value="1"/>
</dbReference>
<reference evidence="2 3" key="1">
    <citation type="journal article" date="2020" name="bioRxiv">
        <title>Sequence and annotation of 42 cannabis genomes reveals extensive copy number variation in cannabinoid synthesis and pathogen resistance genes.</title>
        <authorList>
            <person name="Mckernan K.J."/>
            <person name="Helbert Y."/>
            <person name="Kane L.T."/>
            <person name="Ebling H."/>
            <person name="Zhang L."/>
            <person name="Liu B."/>
            <person name="Eaton Z."/>
            <person name="Mclaughlin S."/>
            <person name="Kingan S."/>
            <person name="Baybayan P."/>
            <person name="Concepcion G."/>
            <person name="Jordan M."/>
            <person name="Riva A."/>
            <person name="Barbazuk W."/>
            <person name="Harkins T."/>
        </authorList>
    </citation>
    <scope>NUCLEOTIDE SEQUENCE [LARGE SCALE GENOMIC DNA]</scope>
    <source>
        <strain evidence="3">cv. Jamaican Lion 4</strain>
        <tissue evidence="2">Leaf</tissue>
    </source>
</reference>
<name>A0A7J6F350_CANSA</name>
<feature type="domain" description="Reverse transcriptase zinc-binding" evidence="1">
    <location>
        <begin position="112"/>
        <end position="196"/>
    </location>
</feature>
<dbReference type="InterPro" id="IPR026960">
    <property type="entry name" value="RVT-Znf"/>
</dbReference>
<gene>
    <name evidence="2" type="ORF">F8388_001784</name>
</gene>
<accession>A0A7J6F350</accession>
<dbReference type="Proteomes" id="UP000525078">
    <property type="component" value="Unassembled WGS sequence"/>
</dbReference>
<comment type="caution">
    <text evidence="2">The sequence shown here is derived from an EMBL/GenBank/DDBJ whole genome shotgun (WGS) entry which is preliminary data.</text>
</comment>
<sequence length="221" mass="25165">MKGNDSCVWKGILHSRSILRNGSLSLAGRGDFIDIWEQPWIPWLEYEEFMALMRNVRTRYPLLKTVADLSNSNGGGGGVFGNDMGNKIYNILRLPANSPDSLVWKPTKDGSFSVKKAYKAITSVHGHNTDRRLWRLIWSKDIHFRHSIMILRALMVCLPTKDKLPFVNDKMYPLCDSASEEVMHLFWDCPLARALWFRVPFPLNLGIRTESSLADRVASAA</sequence>
<evidence type="ECO:0000313" key="3">
    <source>
        <dbReference type="Proteomes" id="UP000525078"/>
    </source>
</evidence>
<dbReference type="AlphaFoldDB" id="A0A7J6F350"/>
<dbReference type="Pfam" id="PF13966">
    <property type="entry name" value="zf-RVT"/>
    <property type="match status" value="1"/>
</dbReference>
<proteinExistence type="predicted"/>
<dbReference type="EMBL" id="JAATIP010000162">
    <property type="protein sequence ID" value="KAF4365036.1"/>
    <property type="molecule type" value="Genomic_DNA"/>
</dbReference>
<dbReference type="PANTHER" id="PTHR36617">
    <property type="entry name" value="PROTEIN, PUTATIVE-RELATED"/>
    <property type="match status" value="1"/>
</dbReference>
<organism evidence="2 3">
    <name type="scientific">Cannabis sativa</name>
    <name type="common">Hemp</name>
    <name type="synonym">Marijuana</name>
    <dbReference type="NCBI Taxonomy" id="3483"/>
    <lineage>
        <taxon>Eukaryota</taxon>
        <taxon>Viridiplantae</taxon>
        <taxon>Streptophyta</taxon>
        <taxon>Embryophyta</taxon>
        <taxon>Tracheophyta</taxon>
        <taxon>Spermatophyta</taxon>
        <taxon>Magnoliopsida</taxon>
        <taxon>eudicotyledons</taxon>
        <taxon>Gunneridae</taxon>
        <taxon>Pentapetalae</taxon>
        <taxon>rosids</taxon>
        <taxon>fabids</taxon>
        <taxon>Rosales</taxon>
        <taxon>Cannabaceae</taxon>
        <taxon>Cannabis</taxon>
    </lineage>
</organism>
<evidence type="ECO:0000313" key="2">
    <source>
        <dbReference type="EMBL" id="KAF4365036.1"/>
    </source>
</evidence>
<protein>
    <recommendedName>
        <fullName evidence="1">Reverse transcriptase zinc-binding domain-containing protein</fullName>
    </recommendedName>
</protein>